<evidence type="ECO:0000313" key="1">
    <source>
        <dbReference type="EMBL" id="KAL2526832.1"/>
    </source>
</evidence>
<sequence length="130" mass="14541">MNATVFHGFCPSFFIPTIKQHPSIVFVSLPVQNQHGNLRSKGFKSKCSGKGDSVSELEKKLEEELMGMGRLNEKCRGASGIVELMECLEREALMGEDEGKEPTDYNRRAHIFDKSSRVFQALKETNSTVS</sequence>
<accession>A0ABD1UP76</accession>
<dbReference type="Proteomes" id="UP001604336">
    <property type="component" value="Unassembled WGS sequence"/>
</dbReference>
<evidence type="ECO:0000313" key="2">
    <source>
        <dbReference type="Proteomes" id="UP001604336"/>
    </source>
</evidence>
<keyword evidence="2" id="KW-1185">Reference proteome</keyword>
<dbReference type="EMBL" id="JBFOLK010000003">
    <property type="protein sequence ID" value="KAL2526832.1"/>
    <property type="molecule type" value="Genomic_DNA"/>
</dbReference>
<dbReference type="PANTHER" id="PTHR37758:SF1">
    <property type="entry name" value="OS03G0334300 PROTEIN"/>
    <property type="match status" value="1"/>
</dbReference>
<proteinExistence type="predicted"/>
<comment type="caution">
    <text evidence="1">The sequence shown here is derived from an EMBL/GenBank/DDBJ whole genome shotgun (WGS) entry which is preliminary data.</text>
</comment>
<reference evidence="2" key="1">
    <citation type="submission" date="2024-07" db="EMBL/GenBank/DDBJ databases">
        <title>Two chromosome-level genome assemblies of Korean endemic species Abeliophyllum distichum and Forsythia ovata (Oleaceae).</title>
        <authorList>
            <person name="Jang H."/>
        </authorList>
    </citation>
    <scope>NUCLEOTIDE SEQUENCE [LARGE SCALE GENOMIC DNA]</scope>
</reference>
<name>A0ABD1UP76_9LAMI</name>
<dbReference type="PANTHER" id="PTHR37758">
    <property type="entry name" value="OS03G0334300 PROTEIN"/>
    <property type="match status" value="1"/>
</dbReference>
<gene>
    <name evidence="1" type="ORF">Adt_11886</name>
</gene>
<organism evidence="1 2">
    <name type="scientific">Abeliophyllum distichum</name>
    <dbReference type="NCBI Taxonomy" id="126358"/>
    <lineage>
        <taxon>Eukaryota</taxon>
        <taxon>Viridiplantae</taxon>
        <taxon>Streptophyta</taxon>
        <taxon>Embryophyta</taxon>
        <taxon>Tracheophyta</taxon>
        <taxon>Spermatophyta</taxon>
        <taxon>Magnoliopsida</taxon>
        <taxon>eudicotyledons</taxon>
        <taxon>Gunneridae</taxon>
        <taxon>Pentapetalae</taxon>
        <taxon>asterids</taxon>
        <taxon>lamiids</taxon>
        <taxon>Lamiales</taxon>
        <taxon>Oleaceae</taxon>
        <taxon>Forsythieae</taxon>
        <taxon>Abeliophyllum</taxon>
    </lineage>
</organism>
<dbReference type="AlphaFoldDB" id="A0ABD1UP76"/>
<protein>
    <submittedName>
        <fullName evidence="1">Uncharacterized protein</fullName>
    </submittedName>
</protein>